<dbReference type="EMBL" id="JAVDRF010000011">
    <property type="protein sequence ID" value="MDR6538604.1"/>
    <property type="molecule type" value="Genomic_DNA"/>
</dbReference>
<protein>
    <submittedName>
        <fullName evidence="1">Uncharacterized protein</fullName>
    </submittedName>
</protein>
<name>A0ABU1NJH8_9BURK</name>
<reference evidence="1 2" key="1">
    <citation type="submission" date="2023-07" db="EMBL/GenBank/DDBJ databases">
        <title>Sorghum-associated microbial communities from plants grown in Nebraska, USA.</title>
        <authorList>
            <person name="Schachtman D."/>
        </authorList>
    </citation>
    <scope>NUCLEOTIDE SEQUENCE [LARGE SCALE GENOMIC DNA]</scope>
    <source>
        <strain evidence="1 2">DS1781</strain>
    </source>
</reference>
<evidence type="ECO:0000313" key="2">
    <source>
        <dbReference type="Proteomes" id="UP001184230"/>
    </source>
</evidence>
<gene>
    <name evidence="1" type="ORF">J2739_004397</name>
</gene>
<sequence>MRKPSMAGMCRARFLVMMVDILRPGAFGWALFESFDDMPGFEPFARSDLSFPTYERAWEAGCAALQSCMEDLNLLDDED</sequence>
<organism evidence="1 2">
    <name type="scientific">Variovorax soli</name>
    <dbReference type="NCBI Taxonomy" id="376815"/>
    <lineage>
        <taxon>Bacteria</taxon>
        <taxon>Pseudomonadati</taxon>
        <taxon>Pseudomonadota</taxon>
        <taxon>Betaproteobacteria</taxon>
        <taxon>Burkholderiales</taxon>
        <taxon>Comamonadaceae</taxon>
        <taxon>Variovorax</taxon>
    </lineage>
</organism>
<comment type="caution">
    <text evidence="1">The sequence shown here is derived from an EMBL/GenBank/DDBJ whole genome shotgun (WGS) entry which is preliminary data.</text>
</comment>
<keyword evidence="2" id="KW-1185">Reference proteome</keyword>
<proteinExistence type="predicted"/>
<dbReference type="RefSeq" id="WP_309905547.1">
    <property type="nucleotide sequence ID" value="NZ_JAVDRF010000011.1"/>
</dbReference>
<evidence type="ECO:0000313" key="1">
    <source>
        <dbReference type="EMBL" id="MDR6538604.1"/>
    </source>
</evidence>
<dbReference type="Proteomes" id="UP001184230">
    <property type="component" value="Unassembled WGS sequence"/>
</dbReference>
<accession>A0ABU1NJH8</accession>